<name>A0A914PFY2_9BILA</name>
<evidence type="ECO:0000313" key="1">
    <source>
        <dbReference type="Proteomes" id="UP000887578"/>
    </source>
</evidence>
<reference evidence="2" key="1">
    <citation type="submission" date="2022-11" db="UniProtKB">
        <authorList>
            <consortium name="WormBaseParasite"/>
        </authorList>
    </citation>
    <scope>IDENTIFICATION</scope>
</reference>
<organism evidence="1 2">
    <name type="scientific">Panagrolaimus davidi</name>
    <dbReference type="NCBI Taxonomy" id="227884"/>
    <lineage>
        <taxon>Eukaryota</taxon>
        <taxon>Metazoa</taxon>
        <taxon>Ecdysozoa</taxon>
        <taxon>Nematoda</taxon>
        <taxon>Chromadorea</taxon>
        <taxon>Rhabditida</taxon>
        <taxon>Tylenchina</taxon>
        <taxon>Panagrolaimomorpha</taxon>
        <taxon>Panagrolaimoidea</taxon>
        <taxon>Panagrolaimidae</taxon>
        <taxon>Panagrolaimus</taxon>
    </lineage>
</organism>
<keyword evidence="1" id="KW-1185">Reference proteome</keyword>
<dbReference type="AlphaFoldDB" id="A0A914PFY2"/>
<dbReference type="WBParaSite" id="PDA_v2.g17177.t1">
    <property type="protein sequence ID" value="PDA_v2.g17177.t1"/>
    <property type="gene ID" value="PDA_v2.g17177"/>
</dbReference>
<sequence>MVYNCLGCLKLNRTISAKICQNFMGEDYVNLLSTKHPKGIQRSTLVLFCPTNKNLCYEYFWNNHGQNYTCGSCSIERRATAVIFKNEKDGKEYLKLNKNEHICDLKEVDLIKFKDDLMIQKSMYEIVERYVCAFLTKKNGDERVYVSNKQHICSPIEYSSFIKPNIVKSPKFQLITRKVCQKIVKRLVVFVNDDKTECYEYTWCKKHEKYVCSPCKTQAHVFAKIYKNEENGEFVELCQKQHKCKPIKFIPEKNVKTIFEPNFEIDKYILRGIKRKRIKLFDKSDKNLCYYYYKETKRDTYFCSTCHMKQKFVTAKLLHDETTNKNYLELNDVEHVCEPQKTTTITTIRKPNFKLEEYIIDGFKRKFIIIFDKIDSTLCFKYCYFGTDKAYLCINCKKAERLVTARLK</sequence>
<proteinExistence type="predicted"/>
<dbReference type="Proteomes" id="UP000887578">
    <property type="component" value="Unplaced"/>
</dbReference>
<accession>A0A914PFY2</accession>
<evidence type="ECO:0000313" key="2">
    <source>
        <dbReference type="WBParaSite" id="PDA_v2.g17177.t1"/>
    </source>
</evidence>
<protein>
    <submittedName>
        <fullName evidence="2">Uncharacterized protein</fullName>
    </submittedName>
</protein>